<name>A0A0D1W1F9_9EURO</name>
<dbReference type="Proteomes" id="UP000053599">
    <property type="component" value="Unassembled WGS sequence"/>
</dbReference>
<evidence type="ECO:0000256" key="3">
    <source>
        <dbReference type="ARBA" id="ARBA00022833"/>
    </source>
</evidence>
<evidence type="ECO:0000256" key="1">
    <source>
        <dbReference type="ARBA" id="ARBA00005495"/>
    </source>
</evidence>
<keyword evidence="3" id="KW-0862">Zinc</keyword>
<feature type="region of interest" description="Disordered" evidence="4">
    <location>
        <begin position="212"/>
        <end position="243"/>
    </location>
</feature>
<dbReference type="Gene3D" id="3.90.1590.10">
    <property type="entry name" value="glutathione-dependent formaldehyde- activating enzyme (gfa)"/>
    <property type="match status" value="1"/>
</dbReference>
<dbReference type="SUPFAM" id="SSF51316">
    <property type="entry name" value="Mss4-like"/>
    <property type="match status" value="1"/>
</dbReference>
<feature type="region of interest" description="Disordered" evidence="4">
    <location>
        <begin position="136"/>
        <end position="177"/>
    </location>
</feature>
<organism evidence="6 7">
    <name type="scientific">Exophiala sideris</name>
    <dbReference type="NCBI Taxonomy" id="1016849"/>
    <lineage>
        <taxon>Eukaryota</taxon>
        <taxon>Fungi</taxon>
        <taxon>Dikarya</taxon>
        <taxon>Ascomycota</taxon>
        <taxon>Pezizomycotina</taxon>
        <taxon>Eurotiomycetes</taxon>
        <taxon>Chaetothyriomycetidae</taxon>
        <taxon>Chaetothyriales</taxon>
        <taxon>Herpotrichiellaceae</taxon>
        <taxon>Exophiala</taxon>
    </lineage>
</organism>
<reference evidence="6 7" key="1">
    <citation type="submission" date="2015-01" db="EMBL/GenBank/DDBJ databases">
        <title>The Genome Sequence of Exophiala sideris CBS121828.</title>
        <authorList>
            <consortium name="The Broad Institute Genomics Platform"/>
            <person name="Cuomo C."/>
            <person name="de Hoog S."/>
            <person name="Gorbushina A."/>
            <person name="Stielow B."/>
            <person name="Teixiera M."/>
            <person name="Abouelleil A."/>
            <person name="Chapman S.B."/>
            <person name="Priest M."/>
            <person name="Young S.K."/>
            <person name="Wortman J."/>
            <person name="Nusbaum C."/>
            <person name="Birren B."/>
        </authorList>
    </citation>
    <scope>NUCLEOTIDE SEQUENCE [LARGE SCALE GENOMIC DNA]</scope>
    <source>
        <strain evidence="6 7">CBS 121828</strain>
    </source>
</reference>
<evidence type="ECO:0000313" key="6">
    <source>
        <dbReference type="EMBL" id="KIV82585.1"/>
    </source>
</evidence>
<dbReference type="EMBL" id="KN846952">
    <property type="protein sequence ID" value="KIV82585.1"/>
    <property type="molecule type" value="Genomic_DNA"/>
</dbReference>
<dbReference type="AlphaFoldDB" id="A0A0D1W1F9"/>
<dbReference type="InterPro" id="IPR006913">
    <property type="entry name" value="CENP-V/GFA"/>
</dbReference>
<feature type="compositionally biased region" description="Basic and acidic residues" evidence="4">
    <location>
        <begin position="156"/>
        <end position="168"/>
    </location>
</feature>
<accession>A0A0D1W1F9</accession>
<evidence type="ECO:0000256" key="4">
    <source>
        <dbReference type="SAM" id="MobiDB-lite"/>
    </source>
</evidence>
<sequence length="243" mass="27130">MSTSKPLQGTCNCGRNHYAVVVPENAKEQAQVFFDDSSESRRSQGTPLTAWLRVPLAWYSSSTQAFFPDETHSSIRRTFSPLHSPHTQRIFCGYCGTHLTFWSEQPASEADFLNITLGSLVNEDIRALQDLELVPGDIDPEDVRPSQGTTEQAPVKQRDDQTLSRTERNGTSGGLSWFEEMLDGSKLGRTHNIRRGVGVTSDGTTRVEWEVSEYVDDGKGETNQTGSKRKIDDIGNDDVRMQE</sequence>
<dbReference type="STRING" id="1016849.A0A0D1W1F9"/>
<proteinExistence type="inferred from homology"/>
<evidence type="ECO:0000256" key="2">
    <source>
        <dbReference type="ARBA" id="ARBA00022723"/>
    </source>
</evidence>
<gene>
    <name evidence="6" type="ORF">PV11_04685</name>
</gene>
<keyword evidence="2" id="KW-0479">Metal-binding</keyword>
<evidence type="ECO:0000259" key="5">
    <source>
        <dbReference type="PROSITE" id="PS51891"/>
    </source>
</evidence>
<comment type="similarity">
    <text evidence="1">Belongs to the Gfa family.</text>
</comment>
<feature type="compositionally biased region" description="Basic and acidic residues" evidence="4">
    <location>
        <begin position="229"/>
        <end position="243"/>
    </location>
</feature>
<dbReference type="InterPro" id="IPR011057">
    <property type="entry name" value="Mss4-like_sf"/>
</dbReference>
<dbReference type="HOGENOM" id="CLU_098340_0_0_1"/>
<protein>
    <recommendedName>
        <fullName evidence="5">CENP-V/GFA domain-containing protein</fullName>
    </recommendedName>
</protein>
<feature type="domain" description="CENP-V/GFA" evidence="5">
    <location>
        <begin position="7"/>
        <end position="142"/>
    </location>
</feature>
<dbReference type="GO" id="GO:0046872">
    <property type="term" value="F:metal ion binding"/>
    <property type="evidence" value="ECO:0007669"/>
    <property type="project" value="UniProtKB-KW"/>
</dbReference>
<dbReference type="PROSITE" id="PS51891">
    <property type="entry name" value="CENP_V_GFA"/>
    <property type="match status" value="1"/>
</dbReference>
<evidence type="ECO:0000313" key="7">
    <source>
        <dbReference type="Proteomes" id="UP000053599"/>
    </source>
</evidence>
<dbReference type="OrthoDB" id="3907216at2759"/>
<dbReference type="GO" id="GO:0016846">
    <property type="term" value="F:carbon-sulfur lyase activity"/>
    <property type="evidence" value="ECO:0007669"/>
    <property type="project" value="InterPro"/>
</dbReference>